<organism evidence="1 2">
    <name type="scientific">Pistacia atlantica</name>
    <dbReference type="NCBI Taxonomy" id="434234"/>
    <lineage>
        <taxon>Eukaryota</taxon>
        <taxon>Viridiplantae</taxon>
        <taxon>Streptophyta</taxon>
        <taxon>Embryophyta</taxon>
        <taxon>Tracheophyta</taxon>
        <taxon>Spermatophyta</taxon>
        <taxon>Magnoliopsida</taxon>
        <taxon>eudicotyledons</taxon>
        <taxon>Gunneridae</taxon>
        <taxon>Pentapetalae</taxon>
        <taxon>rosids</taxon>
        <taxon>malvids</taxon>
        <taxon>Sapindales</taxon>
        <taxon>Anacardiaceae</taxon>
        <taxon>Pistacia</taxon>
    </lineage>
</organism>
<keyword evidence="2" id="KW-1185">Reference proteome</keyword>
<evidence type="ECO:0000313" key="1">
    <source>
        <dbReference type="EMBL" id="KAJ0090978.1"/>
    </source>
</evidence>
<dbReference type="Proteomes" id="UP001164250">
    <property type="component" value="Chromosome 8"/>
</dbReference>
<sequence>MRAVKHIFRYIKRTLFCGLTFHRDCGLHLLAYSDADWVVDVAIFLCRNMISWTVKKQSILSCSSVESKYHAPAHVTVESALHMATNSIFHARTRHIDIELHYNSLDLIKNVQVQAIIGPENSMQTNFVIDLGNKSQVPVLSFSATSPSLTSLRSPYFFRATQNDCSQVGAITSFIQAFGWREVVPIYMVNEYVIDSMQGVLGVRPYVPKTNTLESFQVLWKRKFQQENLGLVDAELNIFGLLAYDAAIALAMAVEKSDNTNFGFDMANVSTNSTDLEAFGVTRNGLKLLQSLLGTRFSGLTGDYTFVDRQLQSLAFQIVNVNGDGVRRIGFWTPKK</sequence>
<comment type="caution">
    <text evidence="1">The sequence shown here is derived from an EMBL/GenBank/DDBJ whole genome shotgun (WGS) entry which is preliminary data.</text>
</comment>
<proteinExistence type="predicted"/>
<protein>
    <submittedName>
        <fullName evidence="1">Uncharacterized protein</fullName>
    </submittedName>
</protein>
<accession>A0ACC1AWF4</accession>
<evidence type="ECO:0000313" key="2">
    <source>
        <dbReference type="Proteomes" id="UP001164250"/>
    </source>
</evidence>
<dbReference type="EMBL" id="CM047904">
    <property type="protein sequence ID" value="KAJ0090978.1"/>
    <property type="molecule type" value="Genomic_DNA"/>
</dbReference>
<gene>
    <name evidence="1" type="ORF">Patl1_12653</name>
</gene>
<name>A0ACC1AWF4_9ROSI</name>
<reference evidence="2" key="1">
    <citation type="journal article" date="2023" name="G3 (Bethesda)">
        <title>Genome assembly and association tests identify interacting loci associated with vigor, precocity, and sex in interspecific pistachio rootstocks.</title>
        <authorList>
            <person name="Palmer W."/>
            <person name="Jacygrad E."/>
            <person name="Sagayaradj S."/>
            <person name="Cavanaugh K."/>
            <person name="Han R."/>
            <person name="Bertier L."/>
            <person name="Beede B."/>
            <person name="Kafkas S."/>
            <person name="Golino D."/>
            <person name="Preece J."/>
            <person name="Michelmore R."/>
        </authorList>
    </citation>
    <scope>NUCLEOTIDE SEQUENCE [LARGE SCALE GENOMIC DNA]</scope>
</reference>